<feature type="domain" description="Serine aminopeptidase S33" evidence="1">
    <location>
        <begin position="45"/>
        <end position="292"/>
    </location>
</feature>
<gene>
    <name evidence="2" type="ORF">FISHEDRAFT_47737</name>
</gene>
<evidence type="ECO:0000259" key="1">
    <source>
        <dbReference type="Pfam" id="PF12146"/>
    </source>
</evidence>
<keyword evidence="3" id="KW-1185">Reference proteome</keyword>
<dbReference type="Pfam" id="PF12146">
    <property type="entry name" value="Hydrolase_4"/>
    <property type="match status" value="1"/>
</dbReference>
<dbReference type="InterPro" id="IPR051044">
    <property type="entry name" value="MAG_DAG_Lipase"/>
</dbReference>
<accession>A0A0D7A5B9</accession>
<dbReference type="EMBL" id="KN882043">
    <property type="protein sequence ID" value="KIY46013.1"/>
    <property type="molecule type" value="Genomic_DNA"/>
</dbReference>
<dbReference type="Gene3D" id="3.40.50.1820">
    <property type="entry name" value="alpha/beta hydrolase"/>
    <property type="match status" value="1"/>
</dbReference>
<dbReference type="InterPro" id="IPR022742">
    <property type="entry name" value="Hydrolase_4"/>
</dbReference>
<reference evidence="2 3" key="1">
    <citation type="journal article" date="2015" name="Fungal Genet. Biol.">
        <title>Evolution of novel wood decay mechanisms in Agaricales revealed by the genome sequences of Fistulina hepatica and Cylindrobasidium torrendii.</title>
        <authorList>
            <person name="Floudas D."/>
            <person name="Held B.W."/>
            <person name="Riley R."/>
            <person name="Nagy L.G."/>
            <person name="Koehler G."/>
            <person name="Ransdell A.S."/>
            <person name="Younus H."/>
            <person name="Chow J."/>
            <person name="Chiniquy J."/>
            <person name="Lipzen A."/>
            <person name="Tritt A."/>
            <person name="Sun H."/>
            <person name="Haridas S."/>
            <person name="LaButti K."/>
            <person name="Ohm R.A."/>
            <person name="Kues U."/>
            <person name="Blanchette R.A."/>
            <person name="Grigoriev I.V."/>
            <person name="Minto R.E."/>
            <person name="Hibbett D.S."/>
        </authorList>
    </citation>
    <scope>NUCLEOTIDE SEQUENCE [LARGE SCALE GENOMIC DNA]</scope>
    <source>
        <strain evidence="2 3">ATCC 64428</strain>
    </source>
</reference>
<evidence type="ECO:0000313" key="3">
    <source>
        <dbReference type="Proteomes" id="UP000054144"/>
    </source>
</evidence>
<dbReference type="GO" id="GO:0016787">
    <property type="term" value="F:hydrolase activity"/>
    <property type="evidence" value="ECO:0007669"/>
    <property type="project" value="UniProtKB-KW"/>
</dbReference>
<evidence type="ECO:0000313" key="2">
    <source>
        <dbReference type="EMBL" id="KIY46013.1"/>
    </source>
</evidence>
<name>A0A0D7A5B9_9AGAR</name>
<keyword evidence="2" id="KW-0378">Hydrolase</keyword>
<sequence length="321" mass="35387">MPAANTPLQSTVPYVERWLSSGGGHTPATTSFYTRTYRPQSDSVPQALIVFVHGFADHVARYHGLLTLFAGKNIAVFAFDQRGFGKTANGPEDGKGTGYGKTSMVEQMKDINWAIDFAKLEFPNIPTFLMGHSMGGGEALNFGIREPTASRQLSGIIATSPLIKPTTPVSRVVLWLGATASLVLPHFSIPARVDPNHLCHDPVVIEEYNKDKLIKQQGTLRGIRDMLIEGENLLYIHYSKWPPNLPLLIVHGTDDMVTSVSASQEFHDKLPSHVDKRISLFQGGYHELQNEPGGVRERLADEIIQFVNEHLTISAPVPSRL</sequence>
<dbReference type="SUPFAM" id="SSF53474">
    <property type="entry name" value="alpha/beta-Hydrolases"/>
    <property type="match status" value="1"/>
</dbReference>
<proteinExistence type="predicted"/>
<dbReference type="AlphaFoldDB" id="A0A0D7A5B9"/>
<dbReference type="OrthoDB" id="10249433at2759"/>
<dbReference type="PANTHER" id="PTHR11614">
    <property type="entry name" value="PHOSPHOLIPASE-RELATED"/>
    <property type="match status" value="1"/>
</dbReference>
<organism evidence="2 3">
    <name type="scientific">Fistulina hepatica ATCC 64428</name>
    <dbReference type="NCBI Taxonomy" id="1128425"/>
    <lineage>
        <taxon>Eukaryota</taxon>
        <taxon>Fungi</taxon>
        <taxon>Dikarya</taxon>
        <taxon>Basidiomycota</taxon>
        <taxon>Agaricomycotina</taxon>
        <taxon>Agaricomycetes</taxon>
        <taxon>Agaricomycetidae</taxon>
        <taxon>Agaricales</taxon>
        <taxon>Fistulinaceae</taxon>
        <taxon>Fistulina</taxon>
    </lineage>
</organism>
<dbReference type="InterPro" id="IPR029058">
    <property type="entry name" value="AB_hydrolase_fold"/>
</dbReference>
<protein>
    <submittedName>
        <fullName evidence="2">Alpha/beta-hydrolase</fullName>
    </submittedName>
</protein>
<dbReference type="Proteomes" id="UP000054144">
    <property type="component" value="Unassembled WGS sequence"/>
</dbReference>